<dbReference type="AlphaFoldDB" id="H2XPX8"/>
<reference evidence="7" key="1">
    <citation type="journal article" date="2002" name="Science">
        <title>The draft genome of Ciona intestinalis: insights into chordate and vertebrate origins.</title>
        <authorList>
            <person name="Dehal P."/>
            <person name="Satou Y."/>
            <person name="Campbell R.K."/>
            <person name="Chapman J."/>
            <person name="Degnan B."/>
            <person name="De Tomaso A."/>
            <person name="Davidson B."/>
            <person name="Di Gregorio A."/>
            <person name="Gelpke M."/>
            <person name="Goodstein D.M."/>
            <person name="Harafuji N."/>
            <person name="Hastings K.E."/>
            <person name="Ho I."/>
            <person name="Hotta K."/>
            <person name="Huang W."/>
            <person name="Kawashima T."/>
            <person name="Lemaire P."/>
            <person name="Martinez D."/>
            <person name="Meinertzhagen I.A."/>
            <person name="Necula S."/>
            <person name="Nonaka M."/>
            <person name="Putnam N."/>
            <person name="Rash S."/>
            <person name="Saiga H."/>
            <person name="Satake M."/>
            <person name="Terry A."/>
            <person name="Yamada L."/>
            <person name="Wang H.G."/>
            <person name="Awazu S."/>
            <person name="Azumi K."/>
            <person name="Boore J."/>
            <person name="Branno M."/>
            <person name="Chin-Bow S."/>
            <person name="DeSantis R."/>
            <person name="Doyle S."/>
            <person name="Francino P."/>
            <person name="Keys D.N."/>
            <person name="Haga S."/>
            <person name="Hayashi H."/>
            <person name="Hino K."/>
            <person name="Imai K.S."/>
            <person name="Inaba K."/>
            <person name="Kano S."/>
            <person name="Kobayashi K."/>
            <person name="Kobayashi M."/>
            <person name="Lee B.I."/>
            <person name="Makabe K.W."/>
            <person name="Manohar C."/>
            <person name="Matassi G."/>
            <person name="Medina M."/>
            <person name="Mochizuki Y."/>
            <person name="Mount S."/>
            <person name="Morishita T."/>
            <person name="Miura S."/>
            <person name="Nakayama A."/>
            <person name="Nishizaka S."/>
            <person name="Nomoto H."/>
            <person name="Ohta F."/>
            <person name="Oishi K."/>
            <person name="Rigoutsos I."/>
            <person name="Sano M."/>
            <person name="Sasaki A."/>
            <person name="Sasakura Y."/>
            <person name="Shoguchi E."/>
            <person name="Shin-i T."/>
            <person name="Spagnuolo A."/>
            <person name="Stainier D."/>
            <person name="Suzuki M.M."/>
            <person name="Tassy O."/>
            <person name="Takatori N."/>
            <person name="Tokuoka M."/>
            <person name="Yagi K."/>
            <person name="Yoshizaki F."/>
            <person name="Wada S."/>
            <person name="Zhang C."/>
            <person name="Hyatt P.D."/>
            <person name="Larimer F."/>
            <person name="Detter C."/>
            <person name="Doggett N."/>
            <person name="Glavina T."/>
            <person name="Hawkins T."/>
            <person name="Richardson P."/>
            <person name="Lucas S."/>
            <person name="Kohara Y."/>
            <person name="Levine M."/>
            <person name="Satoh N."/>
            <person name="Rokhsar D.S."/>
        </authorList>
    </citation>
    <scope>NUCLEOTIDE SEQUENCE [LARGE SCALE GENOMIC DNA]</scope>
</reference>
<dbReference type="PANTHER" id="PTHR20933:SF3">
    <property type="entry name" value="F-BOX ONLY PROTEIN 33"/>
    <property type="match status" value="1"/>
</dbReference>
<evidence type="ECO:0000256" key="4">
    <source>
        <dbReference type="ARBA" id="ARBA00077971"/>
    </source>
</evidence>
<dbReference type="GeneTree" id="ENSGT00420000029943"/>
<reference evidence="6" key="4">
    <citation type="submission" date="2025-09" db="UniProtKB">
        <authorList>
            <consortium name="Ensembl"/>
        </authorList>
    </citation>
    <scope>IDENTIFICATION</scope>
</reference>
<sequence>MLTFNNTLLLHEWATLPQNILADIFSYMSMNERLKCSVVCKWWNECLQHPKLWSRFMFKFDTNIDDEGKAIKCIESYCQIGRLSEVEIFVNPKQSVSRDRAMMVMEELRSSPSKKLQKFSFHFSGYNPLLFNGTELLSTMKNLFGSQPNAGVGVCHLTTVDLTECNISLDDEFARILAMNHPFLRVVRIQNICFVDNVTPNGLLVLVSGCPELKELCTFYHSIDDRVVAEFCSDFRTTVSNLSLICNASDKYSNAVKSETWKTFNRSNPDAELRLEILLTTPQQAINKILCPDIPVTHLTLNVSGSRFEELVIIKQNCKQTLKCLTLQNDLAGIIPPPPGFEPALLDLISDCEYLVEINCPYPLSQDTV</sequence>
<dbReference type="Proteomes" id="UP000008144">
    <property type="component" value="Chromosome 3"/>
</dbReference>
<dbReference type="PROSITE" id="PS50181">
    <property type="entry name" value="FBOX"/>
    <property type="match status" value="1"/>
</dbReference>
<dbReference type="Gene3D" id="3.80.10.10">
    <property type="entry name" value="Ribonuclease Inhibitor"/>
    <property type="match status" value="1"/>
</dbReference>
<dbReference type="GO" id="GO:0005634">
    <property type="term" value="C:nucleus"/>
    <property type="evidence" value="ECO:0000318"/>
    <property type="project" value="GO_Central"/>
</dbReference>
<feature type="domain" description="F-box" evidence="5">
    <location>
        <begin position="10"/>
        <end position="56"/>
    </location>
</feature>
<evidence type="ECO:0000259" key="5">
    <source>
        <dbReference type="PROSITE" id="PS50181"/>
    </source>
</evidence>
<protein>
    <recommendedName>
        <fullName evidence="3">F-box/LRR-repeat protein 8</fullName>
    </recommendedName>
    <alternativeName>
        <fullName evidence="4">F-box and leucine-rich repeat protein 8</fullName>
    </alternativeName>
</protein>
<dbReference type="Gene3D" id="1.20.1280.50">
    <property type="match status" value="1"/>
</dbReference>
<dbReference type="Ensembl" id="ENSCINT00000035092.1">
    <property type="protein sequence ID" value="ENSCINP00000031712.1"/>
    <property type="gene ID" value="ENSCING00000023634.1"/>
</dbReference>
<reference evidence="6" key="3">
    <citation type="submission" date="2025-08" db="UniProtKB">
        <authorList>
            <consortium name="Ensembl"/>
        </authorList>
    </citation>
    <scope>IDENTIFICATION</scope>
</reference>
<keyword evidence="1" id="KW-0833">Ubl conjugation pathway</keyword>
<dbReference type="SMART" id="SM00256">
    <property type="entry name" value="FBOX"/>
    <property type="match status" value="1"/>
</dbReference>
<dbReference type="InterPro" id="IPR001810">
    <property type="entry name" value="F-box_dom"/>
</dbReference>
<evidence type="ECO:0000256" key="3">
    <source>
        <dbReference type="ARBA" id="ARBA00070268"/>
    </source>
</evidence>
<dbReference type="FunFam" id="3.80.10.10:FF:000260">
    <property type="entry name" value="F-box/LRR-repeat protein 8"/>
    <property type="match status" value="1"/>
</dbReference>
<comment type="subunit">
    <text evidence="2">Directly interacts with SKP1 and CUL1.</text>
</comment>
<evidence type="ECO:0000313" key="6">
    <source>
        <dbReference type="Ensembl" id="ENSCINP00000031712.1"/>
    </source>
</evidence>
<proteinExistence type="predicted"/>
<evidence type="ECO:0000313" key="7">
    <source>
        <dbReference type="Proteomes" id="UP000008144"/>
    </source>
</evidence>
<evidence type="ECO:0000256" key="2">
    <source>
        <dbReference type="ARBA" id="ARBA00062469"/>
    </source>
</evidence>
<keyword evidence="7" id="KW-1185">Reference proteome</keyword>
<dbReference type="InterPro" id="IPR032675">
    <property type="entry name" value="LRR_dom_sf"/>
</dbReference>
<dbReference type="EMBL" id="EAAA01001694">
    <property type="status" value="NOT_ANNOTATED_CDS"/>
    <property type="molecule type" value="Genomic_DNA"/>
</dbReference>
<dbReference type="SUPFAM" id="SSF81383">
    <property type="entry name" value="F-box domain"/>
    <property type="match status" value="1"/>
</dbReference>
<dbReference type="FunFam" id="1.20.1280.50:FF:000005">
    <property type="entry name" value="F-box/LRR-repeat protein 3 isoform X1"/>
    <property type="match status" value="1"/>
</dbReference>
<dbReference type="InterPro" id="IPR036047">
    <property type="entry name" value="F-box-like_dom_sf"/>
</dbReference>
<dbReference type="PANTHER" id="PTHR20933">
    <property type="entry name" value="F-BOX ONLY PROTEIN 33"/>
    <property type="match status" value="1"/>
</dbReference>
<dbReference type="HOGENOM" id="CLU_062031_0_0_1"/>
<organism evidence="6 7">
    <name type="scientific">Ciona intestinalis</name>
    <name type="common">Transparent sea squirt</name>
    <name type="synonym">Ascidia intestinalis</name>
    <dbReference type="NCBI Taxonomy" id="7719"/>
    <lineage>
        <taxon>Eukaryota</taxon>
        <taxon>Metazoa</taxon>
        <taxon>Chordata</taxon>
        <taxon>Tunicata</taxon>
        <taxon>Ascidiacea</taxon>
        <taxon>Phlebobranchia</taxon>
        <taxon>Cionidae</taxon>
        <taxon>Ciona</taxon>
    </lineage>
</organism>
<name>H2XPX8_CIOIN</name>
<dbReference type="Pfam" id="PF12937">
    <property type="entry name" value="F-box-like"/>
    <property type="match status" value="1"/>
</dbReference>
<dbReference type="STRING" id="7719.ENSCINP00000031712"/>
<accession>H2XPX8</accession>
<evidence type="ECO:0000256" key="1">
    <source>
        <dbReference type="ARBA" id="ARBA00022786"/>
    </source>
</evidence>
<reference evidence="6" key="2">
    <citation type="journal article" date="2008" name="Genome Biol.">
        <title>Improved genome assembly and evidence-based global gene model set for the chordate Ciona intestinalis: new insight into intron and operon populations.</title>
        <authorList>
            <person name="Satou Y."/>
            <person name="Mineta K."/>
            <person name="Ogasawara M."/>
            <person name="Sasakura Y."/>
            <person name="Shoguchi E."/>
            <person name="Ueno K."/>
            <person name="Yamada L."/>
            <person name="Matsumoto J."/>
            <person name="Wasserscheid J."/>
            <person name="Dewar K."/>
            <person name="Wiley G.B."/>
            <person name="Macmil S.L."/>
            <person name="Roe B.A."/>
            <person name="Zeller R.W."/>
            <person name="Hastings K.E."/>
            <person name="Lemaire P."/>
            <person name="Lindquist E."/>
            <person name="Endo T."/>
            <person name="Hotta K."/>
            <person name="Inaba K."/>
        </authorList>
    </citation>
    <scope>NUCLEOTIDE SEQUENCE [LARGE SCALE GENOMIC DNA]</scope>
    <source>
        <strain evidence="6">wild type</strain>
    </source>
</reference>
<dbReference type="OMA" id="RHPQFRV"/>
<dbReference type="GO" id="GO:0005829">
    <property type="term" value="C:cytosol"/>
    <property type="evidence" value="ECO:0000318"/>
    <property type="project" value="GO_Central"/>
</dbReference>
<dbReference type="InParanoid" id="H2XPX8"/>